<sequence length="99" mass="11342">MEFLFLYNSAARCRRRHSRYSSPNSTDGSFFTVGIKEENQPMGAWGCSPLELPSAYPPHTANEVPFIKSYCKYELDYLSPLNDAKEVPFWRNTMALAPK</sequence>
<dbReference type="EMBL" id="OQ749652">
    <property type="protein sequence ID" value="WIC39680.1"/>
    <property type="molecule type" value="Genomic_DNA"/>
</dbReference>
<dbReference type="Proteomes" id="UP001237988">
    <property type="component" value="Segment"/>
</dbReference>
<reference evidence="1" key="1">
    <citation type="submission" date="2023-04" db="EMBL/GenBank/DDBJ databases">
        <title>Bacteriophage Phass-1 Discovered in the Human Gut Virome - the Founding Member of the Proposed New Family Phassviridae.</title>
        <authorList>
            <person name="Tikunov A.Y."/>
            <person name="Morozova V.V."/>
            <person name="Chechushkov A.V."/>
            <person name="Tikunova N.V."/>
        </authorList>
    </citation>
    <scope>NUCLEOTIDE SEQUENCE</scope>
</reference>
<proteinExistence type="predicted"/>
<name>A0AAF0LYB1_9CAUD</name>
<accession>A0AAF0LYB1</accession>
<evidence type="ECO:0000313" key="1">
    <source>
        <dbReference type="EMBL" id="WIC39680.1"/>
    </source>
</evidence>
<protein>
    <submittedName>
        <fullName evidence="1">Uncharacterized protein</fullName>
    </submittedName>
</protein>
<evidence type="ECO:0000313" key="2">
    <source>
        <dbReference type="Proteomes" id="UP001237988"/>
    </source>
</evidence>
<organism evidence="1 2">
    <name type="scientific">Phage Phass-1</name>
    <dbReference type="NCBI Taxonomy" id="3043662"/>
    <lineage>
        <taxon>Viruses</taxon>
        <taxon>Duplodnaviria</taxon>
        <taxon>Heunggongvirae</taxon>
        <taxon>Uroviricota</taxon>
        <taxon>Caudoviricetes</taxon>
        <taxon>Caudoviricetes code 15 clade</taxon>
    </lineage>
</organism>